<dbReference type="EMBL" id="BRPK01000008">
    <property type="protein sequence ID" value="GLB40718.1"/>
    <property type="molecule type" value="Genomic_DNA"/>
</dbReference>
<reference evidence="1" key="1">
    <citation type="submission" date="2022-07" db="EMBL/GenBank/DDBJ databases">
        <title>The genome of Lyophyllum shimeji provides insight into the initial evolution of ectomycorrhizal fungal genome.</title>
        <authorList>
            <person name="Kobayashi Y."/>
            <person name="Shibata T."/>
            <person name="Hirakawa H."/>
            <person name="Shigenobu S."/>
            <person name="Nishiyama T."/>
            <person name="Yamada A."/>
            <person name="Hasebe M."/>
            <person name="Kawaguchi M."/>
        </authorList>
    </citation>
    <scope>NUCLEOTIDE SEQUENCE</scope>
    <source>
        <strain evidence="1">AT787</strain>
    </source>
</reference>
<dbReference type="Proteomes" id="UP001063166">
    <property type="component" value="Unassembled WGS sequence"/>
</dbReference>
<dbReference type="AlphaFoldDB" id="A0A9P3UPI9"/>
<comment type="caution">
    <text evidence="1">The sequence shown here is derived from an EMBL/GenBank/DDBJ whole genome shotgun (WGS) entry which is preliminary data.</text>
</comment>
<accession>A0A9P3UPI9</accession>
<evidence type="ECO:0000313" key="1">
    <source>
        <dbReference type="EMBL" id="GLB40718.1"/>
    </source>
</evidence>
<evidence type="ECO:0000313" key="2">
    <source>
        <dbReference type="Proteomes" id="UP001063166"/>
    </source>
</evidence>
<gene>
    <name evidence="1" type="ORF">LshimejAT787_0805890</name>
</gene>
<organism evidence="1 2">
    <name type="scientific">Lyophyllum shimeji</name>
    <name type="common">Hon-shimeji</name>
    <name type="synonym">Tricholoma shimeji</name>
    <dbReference type="NCBI Taxonomy" id="47721"/>
    <lineage>
        <taxon>Eukaryota</taxon>
        <taxon>Fungi</taxon>
        <taxon>Dikarya</taxon>
        <taxon>Basidiomycota</taxon>
        <taxon>Agaricomycotina</taxon>
        <taxon>Agaricomycetes</taxon>
        <taxon>Agaricomycetidae</taxon>
        <taxon>Agaricales</taxon>
        <taxon>Tricholomatineae</taxon>
        <taxon>Lyophyllaceae</taxon>
        <taxon>Lyophyllum</taxon>
    </lineage>
</organism>
<sequence>MHNFKSAARIDVRNRERFPKEAYVKAYVIETEGYSSSQTFIGVLSPNRNQPEFLPSQRQIQGEPEDISWCSSGSQSRYLAWAARTYFGIWVDQVMIGSSDGDAT</sequence>
<protein>
    <submittedName>
        <fullName evidence="1">Uncharacterized protein</fullName>
    </submittedName>
</protein>
<proteinExistence type="predicted"/>
<keyword evidence="2" id="KW-1185">Reference proteome</keyword>
<name>A0A9P3UPI9_LYOSH</name>